<proteinExistence type="predicted"/>
<evidence type="ECO:0000256" key="1">
    <source>
        <dbReference type="SAM" id="MobiDB-lite"/>
    </source>
</evidence>
<organism evidence="2 3">
    <name type="scientific">Tritrichomonas musculus</name>
    <dbReference type="NCBI Taxonomy" id="1915356"/>
    <lineage>
        <taxon>Eukaryota</taxon>
        <taxon>Metamonada</taxon>
        <taxon>Parabasalia</taxon>
        <taxon>Tritrichomonadida</taxon>
        <taxon>Tritrichomonadidae</taxon>
        <taxon>Tritrichomonas</taxon>
    </lineage>
</organism>
<keyword evidence="3" id="KW-1185">Reference proteome</keyword>
<protein>
    <submittedName>
        <fullName evidence="2">Uncharacterized protein</fullName>
    </submittedName>
</protein>
<reference evidence="2 3" key="1">
    <citation type="submission" date="2024-04" db="EMBL/GenBank/DDBJ databases">
        <title>Tritrichomonas musculus Genome.</title>
        <authorList>
            <person name="Alves-Ferreira E."/>
            <person name="Grigg M."/>
            <person name="Lorenzi H."/>
            <person name="Galac M."/>
        </authorList>
    </citation>
    <scope>NUCLEOTIDE SEQUENCE [LARGE SCALE GENOMIC DNA]</scope>
    <source>
        <strain evidence="2 3">EAF2021</strain>
    </source>
</reference>
<dbReference type="Proteomes" id="UP001470230">
    <property type="component" value="Unassembled WGS sequence"/>
</dbReference>
<evidence type="ECO:0000313" key="3">
    <source>
        <dbReference type="Proteomes" id="UP001470230"/>
    </source>
</evidence>
<feature type="region of interest" description="Disordered" evidence="1">
    <location>
        <begin position="23"/>
        <end position="44"/>
    </location>
</feature>
<name>A0ABR2JF03_9EUKA</name>
<sequence length="78" mass="9103">MTLNTRLYENLYEEEECITMSVNDFGDDDPLGQEPAVNDTTTPGAQDLTYKRWQIFDEIPERIYTKELKVTSIRTVCH</sequence>
<evidence type="ECO:0000313" key="2">
    <source>
        <dbReference type="EMBL" id="KAK8876360.1"/>
    </source>
</evidence>
<accession>A0ABR2JF03</accession>
<dbReference type="EMBL" id="JAPFFF010000012">
    <property type="protein sequence ID" value="KAK8876360.1"/>
    <property type="molecule type" value="Genomic_DNA"/>
</dbReference>
<gene>
    <name evidence="2" type="ORF">M9Y10_006559</name>
</gene>
<comment type="caution">
    <text evidence="2">The sequence shown here is derived from an EMBL/GenBank/DDBJ whole genome shotgun (WGS) entry which is preliminary data.</text>
</comment>